<dbReference type="RefSeq" id="WP_288199455.1">
    <property type="nucleotide sequence ID" value="NZ_LT608334.1"/>
</dbReference>
<proteinExistence type="predicted"/>
<gene>
    <name evidence="1" type="ORF">KL86PLE_110031</name>
</gene>
<dbReference type="InterPro" id="IPR010877">
    <property type="entry name" value="Phage_Mu_Gp46"/>
</dbReference>
<evidence type="ECO:0000313" key="1">
    <source>
        <dbReference type="EMBL" id="SCM73347.1"/>
    </source>
</evidence>
<organism evidence="1">
    <name type="scientific">uncultured Pleomorphomonas sp</name>
    <dbReference type="NCBI Taxonomy" id="442121"/>
    <lineage>
        <taxon>Bacteria</taxon>
        <taxon>Pseudomonadati</taxon>
        <taxon>Pseudomonadota</taxon>
        <taxon>Alphaproteobacteria</taxon>
        <taxon>Hyphomicrobiales</taxon>
        <taxon>Pleomorphomonadaceae</taxon>
        <taxon>Pleomorphomonas</taxon>
        <taxon>environmental samples</taxon>
    </lineage>
</organism>
<sequence>MSIRIIPIALDGDDTLLAPDIVWDGMVGEFAVAGADEGDNAGGLRAKAALATAVLMQLMTDRAADPSEMRDGDDQRGWPGDGISMADGEDPDVIGSKLWLLRRRSLSEAETPLLAKRWTEEALQPLVDEGAAAGFSVTVTAKPTENRMDIDVTVTDRSGADAVKQKFAILWEQIRGLHKPLDQ</sequence>
<dbReference type="EMBL" id="FMJD01000003">
    <property type="protein sequence ID" value="SCM73347.1"/>
    <property type="molecule type" value="Genomic_DNA"/>
</dbReference>
<dbReference type="AlphaFoldDB" id="A0A212L793"/>
<reference evidence="1" key="1">
    <citation type="submission" date="2016-08" db="EMBL/GenBank/DDBJ databases">
        <authorList>
            <person name="Seilhamer J.J."/>
        </authorList>
    </citation>
    <scope>NUCLEOTIDE SEQUENCE</scope>
    <source>
        <strain evidence="1">86</strain>
    </source>
</reference>
<accession>A0A212L793</accession>
<name>A0A212L793_9HYPH</name>
<protein>
    <submittedName>
        <fullName evidence="1">Bacteriophage protein GP46</fullName>
    </submittedName>
</protein>
<dbReference type="Pfam" id="PF07409">
    <property type="entry name" value="GP46"/>
    <property type="match status" value="1"/>
</dbReference>